<feature type="region of interest" description="Disordered" evidence="1">
    <location>
        <begin position="24"/>
        <end position="45"/>
    </location>
</feature>
<proteinExistence type="predicted"/>
<comment type="caution">
    <text evidence="2">The sequence shown here is derived from an EMBL/GenBank/DDBJ whole genome shotgun (WGS) entry which is preliminary data.</text>
</comment>
<evidence type="ECO:0000313" key="3">
    <source>
        <dbReference type="Proteomes" id="UP000314294"/>
    </source>
</evidence>
<dbReference type="Proteomes" id="UP000314294">
    <property type="component" value="Unassembled WGS sequence"/>
</dbReference>
<keyword evidence="3" id="KW-1185">Reference proteome</keyword>
<name>A0A4Z2I5R1_9TELE</name>
<dbReference type="EMBL" id="SRLO01000126">
    <property type="protein sequence ID" value="TNN73298.1"/>
    <property type="molecule type" value="Genomic_DNA"/>
</dbReference>
<accession>A0A4Z2I5R1</accession>
<evidence type="ECO:0000256" key="1">
    <source>
        <dbReference type="SAM" id="MobiDB-lite"/>
    </source>
</evidence>
<reference evidence="2 3" key="1">
    <citation type="submission" date="2019-03" db="EMBL/GenBank/DDBJ databases">
        <title>First draft genome of Liparis tanakae, snailfish: a comprehensive survey of snailfish specific genes.</title>
        <authorList>
            <person name="Kim W."/>
            <person name="Song I."/>
            <person name="Jeong J.-H."/>
            <person name="Kim D."/>
            <person name="Kim S."/>
            <person name="Ryu S."/>
            <person name="Song J.Y."/>
            <person name="Lee S.K."/>
        </authorList>
    </citation>
    <scope>NUCLEOTIDE SEQUENCE [LARGE SCALE GENOMIC DNA]</scope>
    <source>
        <tissue evidence="2">Muscle</tissue>
    </source>
</reference>
<evidence type="ECO:0000313" key="2">
    <source>
        <dbReference type="EMBL" id="TNN73298.1"/>
    </source>
</evidence>
<dbReference type="AlphaFoldDB" id="A0A4Z2I5R1"/>
<gene>
    <name evidence="2" type="ORF">EYF80_016461</name>
</gene>
<sequence>MSYQCLASAFQTILEAQLVIERRSERSKEKRRQQKTSYIAHLPTDENNKSRVSTLNKLHDLEDGFLVDGQAGIGILAEALSEGPKCQQTLRIDLEQNARWMLKSIPRVKCCRSSSTFTAPLTSENIPSPNHSTRRIPWGADLVFHAITIPGHQEKPFTFPHTSSPPAERPVMAPWYSGSILEYTYHLLSGLQALFAVLINTIGDGPGASTSLKHLLILEEFACESFDLLGGGADSQPGPKLLHLFLSHLLSALGVQQLSYAT</sequence>
<protein>
    <submittedName>
        <fullName evidence="2">Uncharacterized protein</fullName>
    </submittedName>
</protein>
<organism evidence="2 3">
    <name type="scientific">Liparis tanakae</name>
    <name type="common">Tanaka's snailfish</name>
    <dbReference type="NCBI Taxonomy" id="230148"/>
    <lineage>
        <taxon>Eukaryota</taxon>
        <taxon>Metazoa</taxon>
        <taxon>Chordata</taxon>
        <taxon>Craniata</taxon>
        <taxon>Vertebrata</taxon>
        <taxon>Euteleostomi</taxon>
        <taxon>Actinopterygii</taxon>
        <taxon>Neopterygii</taxon>
        <taxon>Teleostei</taxon>
        <taxon>Neoteleostei</taxon>
        <taxon>Acanthomorphata</taxon>
        <taxon>Eupercaria</taxon>
        <taxon>Perciformes</taxon>
        <taxon>Cottioidei</taxon>
        <taxon>Cottales</taxon>
        <taxon>Liparidae</taxon>
        <taxon>Liparis</taxon>
    </lineage>
</organism>